<dbReference type="SUPFAM" id="SSF46785">
    <property type="entry name" value="Winged helix' DNA-binding domain"/>
    <property type="match status" value="1"/>
</dbReference>
<evidence type="ECO:0000313" key="6">
    <source>
        <dbReference type="Proteomes" id="UP000001296"/>
    </source>
</evidence>
<keyword evidence="3" id="KW-0804">Transcription</keyword>
<evidence type="ECO:0000256" key="2">
    <source>
        <dbReference type="ARBA" id="ARBA00023125"/>
    </source>
</evidence>
<dbReference type="PANTHER" id="PTHR33154">
    <property type="entry name" value="TRANSCRIPTIONAL REGULATOR, ARSR FAMILY"/>
    <property type="match status" value="1"/>
</dbReference>
<dbReference type="AlphaFoldDB" id="E0RSV0"/>
<dbReference type="Gene3D" id="1.10.10.10">
    <property type="entry name" value="Winged helix-like DNA-binding domain superfamily/Winged helix DNA-binding domain"/>
    <property type="match status" value="1"/>
</dbReference>
<feature type="domain" description="HTH arsR-type" evidence="4">
    <location>
        <begin position="4"/>
        <end position="98"/>
    </location>
</feature>
<dbReference type="InterPro" id="IPR036388">
    <property type="entry name" value="WH-like_DNA-bd_sf"/>
</dbReference>
<dbReference type="EMBL" id="CP001698">
    <property type="protein sequence ID" value="ADN02087.1"/>
    <property type="molecule type" value="Genomic_DNA"/>
</dbReference>
<proteinExistence type="predicted"/>
<accession>E0RSV0</accession>
<evidence type="ECO:0000313" key="5">
    <source>
        <dbReference type="EMBL" id="ADN02087.1"/>
    </source>
</evidence>
<dbReference type="PaxDb" id="665571-STHERM_c11420"/>
<dbReference type="Pfam" id="PF01022">
    <property type="entry name" value="HTH_5"/>
    <property type="match status" value="1"/>
</dbReference>
<sequence>MNRPNKDAYKTKAAVLKALAHPTRLWMVEELAKGPKCVCEFVAALDVDFSTVSKHLSILKGAGLVEDEKQGRQVYYRLTTPCVIGFLSCVEEVMADRGRKLMAGARVRRGYEGERS</sequence>
<dbReference type="PRINTS" id="PR00778">
    <property type="entry name" value="HTHARSR"/>
</dbReference>
<evidence type="ECO:0000256" key="1">
    <source>
        <dbReference type="ARBA" id="ARBA00023015"/>
    </source>
</evidence>
<keyword evidence="1" id="KW-0805">Transcription regulation</keyword>
<dbReference type="RefSeq" id="WP_013313928.1">
    <property type="nucleotide sequence ID" value="NC_014484.1"/>
</dbReference>
<reference key="1">
    <citation type="submission" date="2009-08" db="EMBL/GenBank/DDBJ databases">
        <title>The genome sequence of Spirochaeta thermophila DSM6192.</title>
        <authorList>
            <person name="Angelov A."/>
            <person name="Mientus M."/>
            <person name="Wittenberg S."/>
            <person name="Lehmann R."/>
            <person name="Liesegang H."/>
            <person name="Daniel R."/>
            <person name="Liebl W."/>
        </authorList>
    </citation>
    <scope>NUCLEOTIDE SEQUENCE</scope>
    <source>
        <strain>DSM 6192</strain>
    </source>
</reference>
<reference evidence="5 6" key="2">
    <citation type="journal article" date="2010" name="J. Bacteriol.">
        <title>Genome sequence of the polysaccharide-degrading, thermophilic anaerobe Spirochaeta thermophila DSM 6192.</title>
        <authorList>
            <person name="Angelov A."/>
            <person name="Liebl S."/>
            <person name="Ballschmiter M."/>
            <person name="Bomeke M."/>
            <person name="Lehmann R."/>
            <person name="Liesegang H."/>
            <person name="Daniel R."/>
            <person name="Liebl W."/>
        </authorList>
    </citation>
    <scope>NUCLEOTIDE SEQUENCE [LARGE SCALE GENOMIC DNA]</scope>
    <source>
        <strain evidence="6">ATCC 49972 / DSM 6192 / RI 19.B1</strain>
    </source>
</reference>
<dbReference type="InterPro" id="IPR001845">
    <property type="entry name" value="HTH_ArsR_DNA-bd_dom"/>
</dbReference>
<dbReference type="GO" id="GO:0003677">
    <property type="term" value="F:DNA binding"/>
    <property type="evidence" value="ECO:0007669"/>
    <property type="project" value="UniProtKB-KW"/>
</dbReference>
<organism evidence="5 6">
    <name type="scientific">Winmispira thermophila (strain ATCC 49972 / DSM 6192 / RI 19.B1)</name>
    <name type="common">Spirochaeta thermophila</name>
    <dbReference type="NCBI Taxonomy" id="665571"/>
    <lineage>
        <taxon>Bacteria</taxon>
        <taxon>Pseudomonadati</taxon>
        <taxon>Spirochaetota</taxon>
        <taxon>Spirochaetia</taxon>
        <taxon>Winmispirales</taxon>
        <taxon>Winmispiraceae</taxon>
        <taxon>Winmispira</taxon>
    </lineage>
</organism>
<dbReference type="PANTHER" id="PTHR33154:SF18">
    <property type="entry name" value="ARSENICAL RESISTANCE OPERON REPRESSOR"/>
    <property type="match status" value="1"/>
</dbReference>
<dbReference type="InterPro" id="IPR036390">
    <property type="entry name" value="WH_DNA-bd_sf"/>
</dbReference>
<dbReference type="PROSITE" id="PS50987">
    <property type="entry name" value="HTH_ARSR_2"/>
    <property type="match status" value="1"/>
</dbReference>
<name>E0RSV0_WINT6</name>
<dbReference type="SMART" id="SM00418">
    <property type="entry name" value="HTH_ARSR"/>
    <property type="match status" value="1"/>
</dbReference>
<keyword evidence="2" id="KW-0238">DNA-binding</keyword>
<protein>
    <submittedName>
        <fullName evidence="5">Transcriptional regulator</fullName>
    </submittedName>
</protein>
<dbReference type="eggNOG" id="COG0640">
    <property type="taxonomic scope" value="Bacteria"/>
</dbReference>
<dbReference type="InterPro" id="IPR011991">
    <property type="entry name" value="ArsR-like_HTH"/>
</dbReference>
<evidence type="ECO:0000259" key="4">
    <source>
        <dbReference type="PROSITE" id="PS50987"/>
    </source>
</evidence>
<dbReference type="HOGENOM" id="CLU_097806_3_3_12"/>
<dbReference type="KEGG" id="sta:STHERM_c11420"/>
<dbReference type="Proteomes" id="UP000001296">
    <property type="component" value="Chromosome"/>
</dbReference>
<dbReference type="InterPro" id="IPR051081">
    <property type="entry name" value="HTH_MetalResp_TranReg"/>
</dbReference>
<dbReference type="CDD" id="cd00090">
    <property type="entry name" value="HTH_ARSR"/>
    <property type="match status" value="1"/>
</dbReference>
<dbReference type="GO" id="GO:0003700">
    <property type="term" value="F:DNA-binding transcription factor activity"/>
    <property type="evidence" value="ECO:0007669"/>
    <property type="project" value="InterPro"/>
</dbReference>
<evidence type="ECO:0000256" key="3">
    <source>
        <dbReference type="ARBA" id="ARBA00023163"/>
    </source>
</evidence>
<dbReference type="NCBIfam" id="NF033788">
    <property type="entry name" value="HTH_metalloreg"/>
    <property type="match status" value="1"/>
</dbReference>
<gene>
    <name evidence="5" type="ordered locus">STHERM_c11420</name>
</gene>